<dbReference type="InterPro" id="IPR001878">
    <property type="entry name" value="Znf_CCHC"/>
</dbReference>
<dbReference type="OrthoDB" id="1748702at2759"/>
<dbReference type="GO" id="GO:0003676">
    <property type="term" value="F:nucleic acid binding"/>
    <property type="evidence" value="ECO:0007669"/>
    <property type="project" value="InterPro"/>
</dbReference>
<dbReference type="PANTHER" id="PTHR24559">
    <property type="entry name" value="TRANSPOSON TY3-I GAG-POL POLYPROTEIN"/>
    <property type="match status" value="1"/>
</dbReference>
<dbReference type="InterPro" id="IPR036875">
    <property type="entry name" value="Znf_CCHC_sf"/>
</dbReference>
<dbReference type="Proteomes" id="UP000595140">
    <property type="component" value="Unassembled WGS sequence"/>
</dbReference>
<gene>
    <name evidence="6" type="ORF">CCAM_LOCUS31981</name>
</gene>
<dbReference type="InterPro" id="IPR053134">
    <property type="entry name" value="RNA-dir_DNA_polymerase"/>
</dbReference>
<proteinExistence type="predicted"/>
<dbReference type="Gene3D" id="3.30.70.270">
    <property type="match status" value="1"/>
</dbReference>
<dbReference type="Pfam" id="PF14223">
    <property type="entry name" value="Retrotran_gag_2"/>
    <property type="match status" value="1"/>
</dbReference>
<feature type="domain" description="CCHC-type" evidence="5">
    <location>
        <begin position="718"/>
        <end position="734"/>
    </location>
</feature>
<evidence type="ECO:0000256" key="2">
    <source>
        <dbReference type="PROSITE-ProRule" id="PRU00047"/>
    </source>
</evidence>
<keyword evidence="3" id="KW-0175">Coiled coil</keyword>
<accession>A0A484MN05</accession>
<feature type="region of interest" description="Disordered" evidence="4">
    <location>
        <begin position="143"/>
        <end position="183"/>
    </location>
</feature>
<dbReference type="InterPro" id="IPR043502">
    <property type="entry name" value="DNA/RNA_pol_sf"/>
</dbReference>
<dbReference type="PROSITE" id="PS50158">
    <property type="entry name" value="ZF_CCHC"/>
    <property type="match status" value="1"/>
</dbReference>
<keyword evidence="1" id="KW-0378">Hydrolase</keyword>
<evidence type="ECO:0000313" key="6">
    <source>
        <dbReference type="EMBL" id="VFQ90205.1"/>
    </source>
</evidence>
<evidence type="ECO:0000256" key="4">
    <source>
        <dbReference type="SAM" id="MobiDB-lite"/>
    </source>
</evidence>
<reference evidence="6 7" key="1">
    <citation type="submission" date="2018-04" db="EMBL/GenBank/DDBJ databases">
        <authorList>
            <person name="Vogel A."/>
        </authorList>
    </citation>
    <scope>NUCLEOTIDE SEQUENCE [LARGE SCALE GENOMIC DNA]</scope>
</reference>
<dbReference type="CDD" id="cd01647">
    <property type="entry name" value="RT_LTR"/>
    <property type="match status" value="1"/>
</dbReference>
<dbReference type="AlphaFoldDB" id="A0A484MN05"/>
<dbReference type="EMBL" id="OOIL02004034">
    <property type="protein sequence ID" value="VFQ90205.1"/>
    <property type="molecule type" value="Genomic_DNA"/>
</dbReference>
<dbReference type="PANTHER" id="PTHR24559:SF444">
    <property type="entry name" value="REVERSE TRANSCRIPTASE DOMAIN-CONTAINING PROTEIN"/>
    <property type="match status" value="1"/>
</dbReference>
<keyword evidence="2" id="KW-0479">Metal-binding</keyword>
<feature type="compositionally biased region" description="Polar residues" evidence="4">
    <location>
        <begin position="857"/>
        <end position="895"/>
    </location>
</feature>
<evidence type="ECO:0000313" key="7">
    <source>
        <dbReference type="Proteomes" id="UP000595140"/>
    </source>
</evidence>
<dbReference type="SUPFAM" id="SSF56672">
    <property type="entry name" value="DNA/RNA polymerases"/>
    <property type="match status" value="1"/>
</dbReference>
<evidence type="ECO:0000259" key="5">
    <source>
        <dbReference type="PROSITE" id="PS50158"/>
    </source>
</evidence>
<dbReference type="SUPFAM" id="SSF57756">
    <property type="entry name" value="Retrovirus zinc finger-like domains"/>
    <property type="match status" value="1"/>
</dbReference>
<dbReference type="GO" id="GO:0008270">
    <property type="term" value="F:zinc ion binding"/>
    <property type="evidence" value="ECO:0007669"/>
    <property type="project" value="UniProtKB-KW"/>
</dbReference>
<evidence type="ECO:0000256" key="3">
    <source>
        <dbReference type="SAM" id="Coils"/>
    </source>
</evidence>
<dbReference type="GO" id="GO:0004190">
    <property type="term" value="F:aspartic-type endopeptidase activity"/>
    <property type="evidence" value="ECO:0007669"/>
    <property type="project" value="UniProtKB-KW"/>
</dbReference>
<dbReference type="InterPro" id="IPR043128">
    <property type="entry name" value="Rev_trsase/Diguanyl_cyclase"/>
</dbReference>
<keyword evidence="2" id="KW-0863">Zinc-finger</keyword>
<keyword evidence="1" id="KW-0064">Aspartyl protease</keyword>
<feature type="coiled-coil region" evidence="3">
    <location>
        <begin position="186"/>
        <end position="213"/>
    </location>
</feature>
<organism evidence="6 7">
    <name type="scientific">Cuscuta campestris</name>
    <dbReference type="NCBI Taxonomy" id="132261"/>
    <lineage>
        <taxon>Eukaryota</taxon>
        <taxon>Viridiplantae</taxon>
        <taxon>Streptophyta</taxon>
        <taxon>Embryophyta</taxon>
        <taxon>Tracheophyta</taxon>
        <taxon>Spermatophyta</taxon>
        <taxon>Magnoliopsida</taxon>
        <taxon>eudicotyledons</taxon>
        <taxon>Gunneridae</taxon>
        <taxon>Pentapetalae</taxon>
        <taxon>asterids</taxon>
        <taxon>lamiids</taxon>
        <taxon>Solanales</taxon>
        <taxon>Convolvulaceae</taxon>
        <taxon>Cuscuteae</taxon>
        <taxon>Cuscuta</taxon>
        <taxon>Cuscuta subgen. Grammica</taxon>
        <taxon>Cuscuta sect. Cleistogrammica</taxon>
    </lineage>
</organism>
<dbReference type="Gene3D" id="3.10.10.10">
    <property type="entry name" value="HIV Type 1 Reverse Transcriptase, subunit A, domain 1"/>
    <property type="match status" value="1"/>
</dbReference>
<dbReference type="InterPro" id="IPR036397">
    <property type="entry name" value="RNaseH_sf"/>
</dbReference>
<name>A0A484MN05_9ASTE</name>
<keyword evidence="7" id="KW-1185">Reference proteome</keyword>
<feature type="compositionally biased region" description="Low complexity" evidence="4">
    <location>
        <begin position="1106"/>
        <end position="1125"/>
    </location>
</feature>
<dbReference type="InterPro" id="IPR054722">
    <property type="entry name" value="PolX-like_BBD"/>
</dbReference>
<protein>
    <recommendedName>
        <fullName evidence="5">CCHC-type domain-containing protein</fullName>
    </recommendedName>
</protein>
<dbReference type="Pfam" id="PF22936">
    <property type="entry name" value="Pol_BBD"/>
    <property type="match status" value="1"/>
</dbReference>
<feature type="region of interest" description="Disordered" evidence="4">
    <location>
        <begin position="854"/>
        <end position="898"/>
    </location>
</feature>
<sequence>MNNTASALVQVAFEGVTISLVVTLRANSAHVMSMGLSPIPTPSMAAPFAVPVPFAGLRVTFPQSMTQFLNDPANLQVVSVVAPINLTGALNVAGLSRPPQSARHPRALLRIIASPLRVMTRKSAKLRLGQNVAHFSAFARLGEGREADPARTQRSGSNRQEPTRSRVSRQEEEAESQPREPVRIRLTHLGDCVQQMEAKLERLEKKVAWGEEGPGKTPCWFSVHCEGPPDTIPAEGQGGCPKEYAGIFAWSVTDVPGIDRSVICHQLAVREGSRLVRQKKRYLASDRRDFVQKEVKDLLSVGHIREVKYPDSLVNVVLAPKGDTWRMCVDYMDLNKACAMDSYPLASRDQMVDETARCELLSFMNAFKGYHQIYMAKEDEEKTSFLMPEGTYCYQVSIKSDSSLIVGQVAGNMEAREGRLAQYLVLALLKGFVEFNIAQIHRPAENADADLLSKLTQSTPEHVSIISWDYWVRKVKLRAPRFQVIDGMLYKRPFEGPLLRASYYWDTTGQQSSKIVDGLKILLGEAGNKWLEELPHIIWAYRVTPRKAHGETPFSLTYGCEARLPIEAKLPTFREANYQPQQNEEDHLAELNLVEERRMASEKVGEKLVPKTEDEFDAEDIKKVENYDKAINMLYCAVNPVDYRKISCCTTAKEMWDKLEVTYEEDLHQQGFHKASKETVEEVSSDDDNEFGLVSKKFHKFMKKEFERKGRKHDGPLKCYGCGEIGHIKPRCPKGKSGKDKPSFKKQRAYISWGGDSGDESTDQEEDEAANLCLMAHKDHADEVQDVCLKASSVLWYLDSGCSKHLTGDASKFIQIKPAKGGNVVFGDNSKGKIIGISSVDSLERIHVEDDEENTGIYINTQPQIGETPQATNQDKSRAGTSGKSKSKSRAPTTSPEERLYYGDGSYLLLDSEEGRTRFLTIFSKRVVAPPRIVPERLLELQGYDDLNVQLHQTGLWPFVSRDQKEINPALIRAFYLNLRREDDVIYSLVKSTPIELTVEQLGRIAGLPYQGDDISLYGGEDWVLNKYIKLLHAIMHSTPFNWAKFVMINMTIAASTAHDHLLLYPFVVMDILEWFKVTTTVGPLTKATKLWTISGQTFTKRSDNAAPATAAPRRTATATGPAEPQARANLASITDSLNRLHFKFDGMDGYLERLDEAVQRQGHAMNAYFQRVNYVPPTVPWQVPWGSVR</sequence>
<feature type="compositionally biased region" description="Basic and acidic residues" evidence="4">
    <location>
        <begin position="161"/>
        <end position="183"/>
    </location>
</feature>
<evidence type="ECO:0000256" key="1">
    <source>
        <dbReference type="ARBA" id="ARBA00022750"/>
    </source>
</evidence>
<dbReference type="Gene3D" id="3.30.420.10">
    <property type="entry name" value="Ribonuclease H-like superfamily/Ribonuclease H"/>
    <property type="match status" value="1"/>
</dbReference>
<dbReference type="SMART" id="SM00343">
    <property type="entry name" value="ZnF_C2HC"/>
    <property type="match status" value="1"/>
</dbReference>
<keyword evidence="2" id="KW-0862">Zinc</keyword>
<keyword evidence="1" id="KW-0645">Protease</keyword>
<feature type="region of interest" description="Disordered" evidence="4">
    <location>
        <begin position="1103"/>
        <end position="1125"/>
    </location>
</feature>